<dbReference type="PATRIC" id="fig|1432052.4.peg.6620"/>
<dbReference type="Gene3D" id="3.40.190.10">
    <property type="entry name" value="Periplasmic binding protein-like II"/>
    <property type="match status" value="1"/>
</dbReference>
<dbReference type="RefSeq" id="WP_069155217.1">
    <property type="nucleotide sequence ID" value="NZ_MCGH01000005.1"/>
</dbReference>
<dbReference type="InterPro" id="IPR006059">
    <property type="entry name" value="SBP"/>
</dbReference>
<protein>
    <submittedName>
        <fullName evidence="2">Bacterial extracellular solute-binding protein</fullName>
    </submittedName>
</protein>
<sequence>MDRKKRNGWKRLTALLLCILYGSAIILSTTGCGRTAAEVPSAEGTEEGSSTEETESSVAAMGRYMESTTPLPDGADSEGRTMTMLSDNRLAYFDAAAGLLLSEDEGKSWSPAETYSNIVPQDGFVNNSSIAPDGSLILCHVQSLENQELVYNIIGMDTAGNKREVLGRLEDGDYINKVFAKSETECFGSTVSGKICSIDWENGKVNLLFTLSEQPEMMAFAGTQLLCLGNSGVAIYDTEQGSMLERDTVLDDYCKNNLKGRLNNTSGSYGGIVLPGEEDTLYIADSSGLYRHVRNGNVMEQLVEGSFSSFGDPMLGMCAMVRLESGEFLLLTTGEDLIRFTYDPNEPTVPEKQLKIYSLEENFSIKQAMALFQKQNPDVYVKYEYTYAFLEKDSSMTVTDALKNLNVELLSGTGPDVILLDGMDASVYSGKGMLADLSPVLKELVDQQAVFENIASAYKQENGTFVIPASFSLPLLFGRQEDVEAVKDMDSLAAVVEKLRQENPEGSITGAFSARQELLQLMEVNSVGWLDGKELDTQAVSNFLNQALRIYKADMQGVSKEELEVWGETERAWSLGGLAALTAGDKIKIMAGTASNMLMDMGAVSKVVDEQGYVFDLWPGEEGTGYLPMDKLAVSASSTQQEQAVNFVKLMLGEEYQKMNTGSGFPVNRAAFDSQDETDGEMSMGTGWKVGGKDMQFSYGYPTEAVTTRVKELAQKAEISLEGNVVLEEAVVEFGVQVLTGSMSVEQAVKEIQQKTAIYLSE</sequence>
<dbReference type="SUPFAM" id="SSF69322">
    <property type="entry name" value="Tricorn protease domain 2"/>
    <property type="match status" value="1"/>
</dbReference>
<accession>A0A1E2ZZR6</accession>
<gene>
    <name evidence="2" type="ORF">BEI61_05981</name>
</gene>
<dbReference type="PROSITE" id="PS51257">
    <property type="entry name" value="PROKAR_LIPOPROTEIN"/>
    <property type="match status" value="1"/>
</dbReference>
<dbReference type="InterPro" id="IPR050490">
    <property type="entry name" value="Bact_solute-bd_prot1"/>
</dbReference>
<evidence type="ECO:0000313" key="2">
    <source>
        <dbReference type="EMBL" id="ODM01982.1"/>
    </source>
</evidence>
<feature type="compositionally biased region" description="Acidic residues" evidence="1">
    <location>
        <begin position="44"/>
        <end position="55"/>
    </location>
</feature>
<dbReference type="EMBL" id="MCGH01000005">
    <property type="protein sequence ID" value="ODM01982.1"/>
    <property type="molecule type" value="Genomic_DNA"/>
</dbReference>
<dbReference type="SUPFAM" id="SSF53850">
    <property type="entry name" value="Periplasmic binding protein-like II"/>
    <property type="match status" value="1"/>
</dbReference>
<dbReference type="Pfam" id="PF01547">
    <property type="entry name" value="SBP_bac_1"/>
    <property type="match status" value="1"/>
</dbReference>
<organism evidence="2 3">
    <name type="scientific">Eisenbergiella tayi</name>
    <dbReference type="NCBI Taxonomy" id="1432052"/>
    <lineage>
        <taxon>Bacteria</taxon>
        <taxon>Bacillati</taxon>
        <taxon>Bacillota</taxon>
        <taxon>Clostridia</taxon>
        <taxon>Lachnospirales</taxon>
        <taxon>Lachnospiraceae</taxon>
        <taxon>Eisenbergiella</taxon>
    </lineage>
</organism>
<dbReference type="AlphaFoldDB" id="A0A1E2ZZR6"/>
<dbReference type="PANTHER" id="PTHR43649">
    <property type="entry name" value="ARABINOSE-BINDING PROTEIN-RELATED"/>
    <property type="match status" value="1"/>
</dbReference>
<comment type="caution">
    <text evidence="2">The sequence shown here is derived from an EMBL/GenBank/DDBJ whole genome shotgun (WGS) entry which is preliminary data.</text>
</comment>
<proteinExistence type="predicted"/>
<reference evidence="2 3" key="1">
    <citation type="submission" date="2016-07" db="EMBL/GenBank/DDBJ databases">
        <title>Characterization of isolates of Eisenbergiella tayi derived from blood cultures, using whole genome sequencing.</title>
        <authorList>
            <person name="Burdz T."/>
            <person name="Wiebe D."/>
            <person name="Huynh C."/>
            <person name="Bernard K."/>
        </authorList>
    </citation>
    <scope>NUCLEOTIDE SEQUENCE [LARGE SCALE GENOMIC DNA]</scope>
    <source>
        <strain evidence="2 3">NML 110608</strain>
    </source>
</reference>
<evidence type="ECO:0000313" key="3">
    <source>
        <dbReference type="Proteomes" id="UP000094067"/>
    </source>
</evidence>
<evidence type="ECO:0000256" key="1">
    <source>
        <dbReference type="SAM" id="MobiDB-lite"/>
    </source>
</evidence>
<feature type="region of interest" description="Disordered" evidence="1">
    <location>
        <begin position="38"/>
        <end position="57"/>
    </location>
</feature>
<name>A0A1E2ZZR6_9FIRM</name>
<dbReference type="Proteomes" id="UP000094067">
    <property type="component" value="Unassembled WGS sequence"/>
</dbReference>